<gene>
    <name evidence="7" type="ORF">PZA18_02945</name>
</gene>
<organism evidence="7 8">
    <name type="scientific">Parachitinimonas caeni</name>
    <dbReference type="NCBI Taxonomy" id="3031301"/>
    <lineage>
        <taxon>Bacteria</taxon>
        <taxon>Pseudomonadati</taxon>
        <taxon>Pseudomonadota</taxon>
        <taxon>Betaproteobacteria</taxon>
        <taxon>Neisseriales</taxon>
        <taxon>Chitinibacteraceae</taxon>
        <taxon>Parachitinimonas</taxon>
    </lineage>
</organism>
<keyword evidence="1" id="KW-0678">Repressor</keyword>
<dbReference type="Pfam" id="PF00440">
    <property type="entry name" value="TetR_N"/>
    <property type="match status" value="1"/>
</dbReference>
<name>A0ABT7DSF9_9NEIS</name>
<dbReference type="SUPFAM" id="SSF48498">
    <property type="entry name" value="Tetracyclin repressor-like, C-terminal domain"/>
    <property type="match status" value="1"/>
</dbReference>
<proteinExistence type="predicted"/>
<sequence>MEKIATRAKGRPRTFDRNQALQAALRLFWQHGYEGCSIAMLTESMRINAPSLYAAFISKQCLYREVLNLYLRTQSDFIGRTLADTTSARLAIRNLLLTSTTRFTQPEMPAGCMVASGALRCGNEHHEIQQETADLRRTTRDALRHRLELAVMDGEIAPSTDTLALSNFFATVVQGLSVMAIDGASKAQLGQVVELAMGAWPRNGMLA</sequence>
<keyword evidence="2" id="KW-0805">Transcription regulation</keyword>
<dbReference type="PANTHER" id="PTHR47506">
    <property type="entry name" value="TRANSCRIPTIONAL REGULATORY PROTEIN"/>
    <property type="match status" value="1"/>
</dbReference>
<evidence type="ECO:0000256" key="3">
    <source>
        <dbReference type="ARBA" id="ARBA00023125"/>
    </source>
</evidence>
<dbReference type="Proteomes" id="UP001172778">
    <property type="component" value="Unassembled WGS sequence"/>
</dbReference>
<reference evidence="7" key="1">
    <citation type="submission" date="2023-03" db="EMBL/GenBank/DDBJ databases">
        <title>Chitinimonas shenzhenensis gen. nov., sp. nov., a novel member of family Burkholderiaceae isolated from activated sludge collected in Shen Zhen, China.</title>
        <authorList>
            <person name="Wang X."/>
        </authorList>
    </citation>
    <scope>NUCLEOTIDE SEQUENCE</scope>
    <source>
        <strain evidence="7">DQS-5</strain>
    </source>
</reference>
<dbReference type="Pfam" id="PF16925">
    <property type="entry name" value="TetR_C_13"/>
    <property type="match status" value="1"/>
</dbReference>
<dbReference type="PANTHER" id="PTHR47506:SF1">
    <property type="entry name" value="HTH-TYPE TRANSCRIPTIONAL REGULATOR YJDC"/>
    <property type="match status" value="1"/>
</dbReference>
<dbReference type="InterPro" id="IPR011075">
    <property type="entry name" value="TetR_C"/>
</dbReference>
<dbReference type="InterPro" id="IPR009057">
    <property type="entry name" value="Homeodomain-like_sf"/>
</dbReference>
<evidence type="ECO:0000259" key="6">
    <source>
        <dbReference type="PROSITE" id="PS50977"/>
    </source>
</evidence>
<evidence type="ECO:0000256" key="2">
    <source>
        <dbReference type="ARBA" id="ARBA00023015"/>
    </source>
</evidence>
<feature type="DNA-binding region" description="H-T-H motif" evidence="5">
    <location>
        <begin position="37"/>
        <end position="56"/>
    </location>
</feature>
<dbReference type="InterPro" id="IPR036271">
    <property type="entry name" value="Tet_transcr_reg_TetR-rel_C_sf"/>
</dbReference>
<evidence type="ECO:0000256" key="4">
    <source>
        <dbReference type="ARBA" id="ARBA00023163"/>
    </source>
</evidence>
<evidence type="ECO:0000313" key="8">
    <source>
        <dbReference type="Proteomes" id="UP001172778"/>
    </source>
</evidence>
<protein>
    <submittedName>
        <fullName evidence="7">TetR/AcrR family transcriptional regulator</fullName>
    </submittedName>
</protein>
<dbReference type="PROSITE" id="PS50977">
    <property type="entry name" value="HTH_TETR_2"/>
    <property type="match status" value="1"/>
</dbReference>
<keyword evidence="8" id="KW-1185">Reference proteome</keyword>
<accession>A0ABT7DSF9</accession>
<dbReference type="SUPFAM" id="SSF46689">
    <property type="entry name" value="Homeodomain-like"/>
    <property type="match status" value="1"/>
</dbReference>
<evidence type="ECO:0000256" key="5">
    <source>
        <dbReference type="PROSITE-ProRule" id="PRU00335"/>
    </source>
</evidence>
<evidence type="ECO:0000313" key="7">
    <source>
        <dbReference type="EMBL" id="MDK2123006.1"/>
    </source>
</evidence>
<dbReference type="Gene3D" id="1.10.10.60">
    <property type="entry name" value="Homeodomain-like"/>
    <property type="match status" value="1"/>
</dbReference>
<dbReference type="InterPro" id="IPR001647">
    <property type="entry name" value="HTH_TetR"/>
</dbReference>
<comment type="caution">
    <text evidence="7">The sequence shown here is derived from an EMBL/GenBank/DDBJ whole genome shotgun (WGS) entry which is preliminary data.</text>
</comment>
<feature type="domain" description="HTH tetR-type" evidence="6">
    <location>
        <begin position="14"/>
        <end position="74"/>
    </location>
</feature>
<dbReference type="PROSITE" id="PS01081">
    <property type="entry name" value="HTH_TETR_1"/>
    <property type="match status" value="1"/>
</dbReference>
<keyword evidence="3 5" id="KW-0238">DNA-binding</keyword>
<dbReference type="RefSeq" id="WP_284099292.1">
    <property type="nucleotide sequence ID" value="NZ_JARRAF010000002.1"/>
</dbReference>
<keyword evidence="4" id="KW-0804">Transcription</keyword>
<evidence type="ECO:0000256" key="1">
    <source>
        <dbReference type="ARBA" id="ARBA00022491"/>
    </source>
</evidence>
<dbReference type="InterPro" id="IPR023772">
    <property type="entry name" value="DNA-bd_HTH_TetR-type_CS"/>
</dbReference>
<dbReference type="Gene3D" id="1.10.357.10">
    <property type="entry name" value="Tetracycline Repressor, domain 2"/>
    <property type="match status" value="1"/>
</dbReference>
<dbReference type="EMBL" id="JARRAF010000002">
    <property type="protein sequence ID" value="MDK2123006.1"/>
    <property type="molecule type" value="Genomic_DNA"/>
</dbReference>